<dbReference type="InterPro" id="IPR050979">
    <property type="entry name" value="LD-transpeptidase"/>
</dbReference>
<dbReference type="AlphaFoldDB" id="A0A6J4M7W4"/>
<dbReference type="PANTHER" id="PTHR30582">
    <property type="entry name" value="L,D-TRANSPEPTIDASE"/>
    <property type="match status" value="1"/>
</dbReference>
<dbReference type="GO" id="GO:0071972">
    <property type="term" value="F:peptidoglycan L,D-transpeptidase activity"/>
    <property type="evidence" value="ECO:0007669"/>
    <property type="project" value="TreeGrafter"/>
</dbReference>
<dbReference type="Gene3D" id="2.40.440.10">
    <property type="entry name" value="L,D-transpeptidase catalytic domain-like"/>
    <property type="match status" value="1"/>
</dbReference>
<dbReference type="Pfam" id="PF01471">
    <property type="entry name" value="PG_binding_1"/>
    <property type="match status" value="1"/>
</dbReference>
<evidence type="ECO:0000256" key="6">
    <source>
        <dbReference type="ARBA" id="ARBA00023316"/>
    </source>
</evidence>
<name>A0A6J4M7W4_9BACT</name>
<dbReference type="GO" id="GO:0016740">
    <property type="term" value="F:transferase activity"/>
    <property type="evidence" value="ECO:0007669"/>
    <property type="project" value="UniProtKB-KW"/>
</dbReference>
<evidence type="ECO:0000256" key="5">
    <source>
        <dbReference type="ARBA" id="ARBA00022984"/>
    </source>
</evidence>
<evidence type="ECO:0000256" key="7">
    <source>
        <dbReference type="PROSITE-ProRule" id="PRU01373"/>
    </source>
</evidence>
<dbReference type="Pfam" id="PF03734">
    <property type="entry name" value="YkuD"/>
    <property type="match status" value="1"/>
</dbReference>
<feature type="domain" description="L,D-TPase catalytic" evidence="9">
    <location>
        <begin position="264"/>
        <end position="397"/>
    </location>
</feature>
<dbReference type="PROSITE" id="PS52029">
    <property type="entry name" value="LD_TPASE"/>
    <property type="match status" value="1"/>
</dbReference>
<evidence type="ECO:0000256" key="4">
    <source>
        <dbReference type="ARBA" id="ARBA00022960"/>
    </source>
</evidence>
<reference evidence="10" key="1">
    <citation type="submission" date="2020-02" db="EMBL/GenBank/DDBJ databases">
        <authorList>
            <person name="Meier V. D."/>
        </authorList>
    </citation>
    <scope>NUCLEOTIDE SEQUENCE</scope>
    <source>
        <strain evidence="10">AVDCRST_MAG68</strain>
    </source>
</reference>
<sequence length="428" mass="46159">MKPKMMWALAAIALSAACSDGDEGAAKAADAPVRPVQADAQQPAADLPPVEERELTPEELEKGRFSNEWTGVVQLDTTGAGVAVRNPEKWAQISAEQMNTGAAFLPLGGEVSGPSVYRVQILLDRAFFSPGMMDGYWGKNTSKAVYFFQQREGLKTTGRVDSATYDKLAEVAGRPEQLVVSRTLTAEDVKGPFQELPDSIYDQAKLDCTCYESLTEKLTETFHTTEALLAKLNPGVDLNTLAAGQTVNVPNVRAPDAKAQGQIAELSVSGRGSFVHALDASGRILYHFPSTLGATYEPSPQGEFKVTNVTKNPWWHFQPALLEKVPDDRPDAKIPPGPNNRVGLVWMSLSAPHYGIHGTNKPEAIGYTSSAGCVRLTNWDALFLADKVQRNTPVRFRDIQGRTGGQDASGSGSRVDSIAKARARGDST</sequence>
<dbReference type="CDD" id="cd16913">
    <property type="entry name" value="YkuD_like"/>
    <property type="match status" value="1"/>
</dbReference>
<feature type="region of interest" description="Disordered" evidence="8">
    <location>
        <begin position="396"/>
        <end position="428"/>
    </location>
</feature>
<dbReference type="GO" id="GO:0018104">
    <property type="term" value="P:peptidoglycan-protein cross-linking"/>
    <property type="evidence" value="ECO:0007669"/>
    <property type="project" value="TreeGrafter"/>
</dbReference>
<feature type="active site" description="Proton donor/acceptor" evidence="7">
    <location>
        <position position="357"/>
    </location>
</feature>
<dbReference type="UniPathway" id="UPA00219"/>
<evidence type="ECO:0000256" key="3">
    <source>
        <dbReference type="ARBA" id="ARBA00022679"/>
    </source>
</evidence>
<dbReference type="InterPro" id="IPR036365">
    <property type="entry name" value="PGBD-like_sf"/>
</dbReference>
<dbReference type="InterPro" id="IPR038063">
    <property type="entry name" value="Transpep_catalytic_dom"/>
</dbReference>
<dbReference type="PROSITE" id="PS51257">
    <property type="entry name" value="PROKAR_LIPOPROTEIN"/>
    <property type="match status" value="1"/>
</dbReference>
<dbReference type="SUPFAM" id="SSF141523">
    <property type="entry name" value="L,D-transpeptidase catalytic domain-like"/>
    <property type="match status" value="1"/>
</dbReference>
<keyword evidence="6 7" id="KW-0961">Cell wall biogenesis/degradation</keyword>
<dbReference type="InterPro" id="IPR002477">
    <property type="entry name" value="Peptidoglycan-bd-like"/>
</dbReference>
<keyword evidence="4 7" id="KW-0133">Cell shape</keyword>
<dbReference type="SUPFAM" id="SSF47090">
    <property type="entry name" value="PGBD-like"/>
    <property type="match status" value="1"/>
</dbReference>
<dbReference type="GO" id="GO:0008360">
    <property type="term" value="P:regulation of cell shape"/>
    <property type="evidence" value="ECO:0007669"/>
    <property type="project" value="UniProtKB-UniRule"/>
</dbReference>
<dbReference type="EMBL" id="CADCTW010000176">
    <property type="protein sequence ID" value="CAA9352450.1"/>
    <property type="molecule type" value="Genomic_DNA"/>
</dbReference>
<dbReference type="PANTHER" id="PTHR30582:SF30">
    <property type="entry name" value="BLR4375 PROTEIN"/>
    <property type="match status" value="1"/>
</dbReference>
<protein>
    <recommendedName>
        <fullName evidence="9">L,D-TPase catalytic domain-containing protein</fullName>
    </recommendedName>
</protein>
<organism evidence="10">
    <name type="scientific">uncultured Gemmatimonadota bacterium</name>
    <dbReference type="NCBI Taxonomy" id="203437"/>
    <lineage>
        <taxon>Bacteria</taxon>
        <taxon>Pseudomonadati</taxon>
        <taxon>Gemmatimonadota</taxon>
        <taxon>environmental samples</taxon>
    </lineage>
</organism>
<comment type="similarity">
    <text evidence="2">Belongs to the YkuD family.</text>
</comment>
<evidence type="ECO:0000256" key="1">
    <source>
        <dbReference type="ARBA" id="ARBA00004752"/>
    </source>
</evidence>
<keyword evidence="3" id="KW-0808">Transferase</keyword>
<evidence type="ECO:0000313" key="10">
    <source>
        <dbReference type="EMBL" id="CAA9352450.1"/>
    </source>
</evidence>
<feature type="region of interest" description="Disordered" evidence="8">
    <location>
        <begin position="21"/>
        <end position="67"/>
    </location>
</feature>
<feature type="compositionally biased region" description="Basic and acidic residues" evidence="8">
    <location>
        <begin position="50"/>
        <end position="65"/>
    </location>
</feature>
<evidence type="ECO:0000256" key="2">
    <source>
        <dbReference type="ARBA" id="ARBA00005992"/>
    </source>
</evidence>
<dbReference type="InterPro" id="IPR005490">
    <property type="entry name" value="LD_TPept_cat_dom"/>
</dbReference>
<feature type="compositionally biased region" description="Basic and acidic residues" evidence="8">
    <location>
        <begin position="417"/>
        <end position="428"/>
    </location>
</feature>
<feature type="active site" description="Nucleophile" evidence="7">
    <location>
        <position position="373"/>
    </location>
</feature>
<dbReference type="GO" id="GO:0071555">
    <property type="term" value="P:cell wall organization"/>
    <property type="evidence" value="ECO:0007669"/>
    <property type="project" value="UniProtKB-UniRule"/>
</dbReference>
<gene>
    <name evidence="10" type="ORF">AVDCRST_MAG68-3758</name>
</gene>
<evidence type="ECO:0000259" key="9">
    <source>
        <dbReference type="PROSITE" id="PS52029"/>
    </source>
</evidence>
<dbReference type="InterPro" id="IPR036366">
    <property type="entry name" value="PGBDSf"/>
</dbReference>
<evidence type="ECO:0000256" key="8">
    <source>
        <dbReference type="SAM" id="MobiDB-lite"/>
    </source>
</evidence>
<accession>A0A6J4M7W4</accession>
<keyword evidence="5 7" id="KW-0573">Peptidoglycan synthesis</keyword>
<dbReference type="Gene3D" id="1.10.101.10">
    <property type="entry name" value="PGBD-like superfamily/PGBD"/>
    <property type="match status" value="1"/>
</dbReference>
<feature type="compositionally biased region" description="Low complexity" evidence="8">
    <location>
        <begin position="26"/>
        <end position="48"/>
    </location>
</feature>
<comment type="pathway">
    <text evidence="1 7">Cell wall biogenesis; peptidoglycan biosynthesis.</text>
</comment>
<proteinExistence type="inferred from homology"/>
<dbReference type="GO" id="GO:0005576">
    <property type="term" value="C:extracellular region"/>
    <property type="evidence" value="ECO:0007669"/>
    <property type="project" value="TreeGrafter"/>
</dbReference>